<evidence type="ECO:0000256" key="1">
    <source>
        <dbReference type="SAM" id="MobiDB-lite"/>
    </source>
</evidence>
<feature type="compositionally biased region" description="Pro residues" evidence="1">
    <location>
        <begin position="251"/>
        <end position="261"/>
    </location>
</feature>
<evidence type="ECO:0000313" key="2">
    <source>
        <dbReference type="EMBL" id="CAD2213050.1"/>
    </source>
</evidence>
<organism evidence="2 3">
    <name type="scientific">Angomonas deanei</name>
    <dbReference type="NCBI Taxonomy" id="59799"/>
    <lineage>
        <taxon>Eukaryota</taxon>
        <taxon>Discoba</taxon>
        <taxon>Euglenozoa</taxon>
        <taxon>Kinetoplastea</taxon>
        <taxon>Metakinetoplastina</taxon>
        <taxon>Trypanosomatida</taxon>
        <taxon>Trypanosomatidae</taxon>
        <taxon>Strigomonadinae</taxon>
        <taxon>Angomonas</taxon>
    </lineage>
</organism>
<feature type="compositionally biased region" description="Polar residues" evidence="1">
    <location>
        <begin position="130"/>
        <end position="146"/>
    </location>
</feature>
<feature type="compositionally biased region" description="Basic and acidic residues" evidence="1">
    <location>
        <begin position="38"/>
        <end position="47"/>
    </location>
</feature>
<name>A0A7G2C007_9TRYP</name>
<protein>
    <submittedName>
        <fullName evidence="2">Uncharacterized protein</fullName>
    </submittedName>
</protein>
<dbReference type="Proteomes" id="UP000515908">
    <property type="component" value="Chromosome 01"/>
</dbReference>
<reference evidence="2 3" key="1">
    <citation type="submission" date="2020-08" db="EMBL/GenBank/DDBJ databases">
        <authorList>
            <person name="Newling K."/>
            <person name="Davey J."/>
            <person name="Forrester S."/>
        </authorList>
    </citation>
    <scope>NUCLEOTIDE SEQUENCE [LARGE SCALE GENOMIC DNA]</scope>
    <source>
        <strain evidence="3">Crithidia deanei Carvalho (ATCC PRA-265)</strain>
    </source>
</reference>
<gene>
    <name evidence="2" type="ORF">ADEAN_000048600</name>
</gene>
<dbReference type="VEuPathDB" id="TriTrypDB:ADEAN_000048600"/>
<feature type="compositionally biased region" description="Polar residues" evidence="1">
    <location>
        <begin position="105"/>
        <end position="121"/>
    </location>
</feature>
<sequence length="486" mass="53092">MARVQYPTRKEDPYSSLNSSIALRSISSSLTQAIRVRKSTEEMRDSATRVSRSSPPPSTVSSAKPSEQSGSPLQRRRRAPYVTGSAGGNNFSVESDVEPLRPLSHKTTSVNVSLSSRTAGQETPEETVFDNLSYSSPPFGTVSYPQRESPADRRRVTAQGEVHTPRPGYAELTAQTFDVSDATVDASKSRISPGLAPTPKDSVNASIVPPPAELLPNTQSGEQDPYDENEEVFIIREVPSRETKTYTEPAPLSPSPTPPVEESPSIPHTRNSTTDTKTEQTNTTDTVAPSEVPLPSSMDPVPLRDSYDYGPQSASIDVDATPSRISYAGSMQSSISEVVGSENATRWVDDSWMSSVSRPGLQGTPQSVRRQLKVLEDALGNKDNESLEETVQRQQALIRDLMERLQSRANSRATSQGSSVYFNETMRSQRSTRSRSRRARLFDDTNATMESQMPISVMGSYVTNNSAQLAETDISSQENSTLSKLD</sequence>
<feature type="compositionally biased region" description="Low complexity" evidence="1">
    <location>
        <begin position="262"/>
        <end position="286"/>
    </location>
</feature>
<feature type="compositionally biased region" description="Low complexity" evidence="1">
    <location>
        <begin position="48"/>
        <end position="66"/>
    </location>
</feature>
<dbReference type="AlphaFoldDB" id="A0A7G2C007"/>
<feature type="region of interest" description="Disordered" evidence="1">
    <location>
        <begin position="1"/>
        <end position="21"/>
    </location>
</feature>
<evidence type="ECO:0000313" key="3">
    <source>
        <dbReference type="Proteomes" id="UP000515908"/>
    </source>
</evidence>
<accession>A0A7G2C007</accession>
<proteinExistence type="predicted"/>
<dbReference type="EMBL" id="LR877145">
    <property type="protein sequence ID" value="CAD2213050.1"/>
    <property type="molecule type" value="Genomic_DNA"/>
</dbReference>
<keyword evidence="3" id="KW-1185">Reference proteome</keyword>
<feature type="region of interest" description="Disordered" evidence="1">
    <location>
        <begin position="35"/>
        <end position="317"/>
    </location>
</feature>